<feature type="region of interest" description="Disordered" evidence="7">
    <location>
        <begin position="217"/>
        <end position="352"/>
    </location>
</feature>
<dbReference type="InterPro" id="IPR011009">
    <property type="entry name" value="Kinase-like_dom_sf"/>
</dbReference>
<dbReference type="InterPro" id="IPR000719">
    <property type="entry name" value="Prot_kinase_dom"/>
</dbReference>
<dbReference type="CDD" id="cd14014">
    <property type="entry name" value="STKc_PknB_like"/>
    <property type="match status" value="1"/>
</dbReference>
<dbReference type="SMART" id="SM00220">
    <property type="entry name" value="S_TKc"/>
    <property type="match status" value="1"/>
</dbReference>
<dbReference type="PROSITE" id="PS50011">
    <property type="entry name" value="PROTEIN_KINASE_DOM"/>
    <property type="match status" value="1"/>
</dbReference>
<evidence type="ECO:0000256" key="1">
    <source>
        <dbReference type="ARBA" id="ARBA00012513"/>
    </source>
</evidence>
<dbReference type="GO" id="GO:0004674">
    <property type="term" value="F:protein serine/threonine kinase activity"/>
    <property type="evidence" value="ECO:0007669"/>
    <property type="project" value="UniProtKB-KW"/>
</dbReference>
<evidence type="ECO:0000313" key="10">
    <source>
        <dbReference type="Proteomes" id="UP000198742"/>
    </source>
</evidence>
<dbReference type="STRING" id="402596.SAMN04489844_3170"/>
<evidence type="ECO:0000313" key="9">
    <source>
        <dbReference type="EMBL" id="SEC87758.1"/>
    </source>
</evidence>
<keyword evidence="3" id="KW-0808">Transferase</keyword>
<evidence type="ECO:0000256" key="3">
    <source>
        <dbReference type="ARBA" id="ARBA00022679"/>
    </source>
</evidence>
<feature type="compositionally biased region" description="Basic residues" evidence="7">
    <location>
        <begin position="242"/>
        <end position="254"/>
    </location>
</feature>
<keyword evidence="10" id="KW-1185">Reference proteome</keyword>
<evidence type="ECO:0000256" key="5">
    <source>
        <dbReference type="ARBA" id="ARBA00022777"/>
    </source>
</evidence>
<keyword evidence="5 9" id="KW-0418">Kinase</keyword>
<evidence type="ECO:0000256" key="7">
    <source>
        <dbReference type="SAM" id="MobiDB-lite"/>
    </source>
</evidence>
<dbReference type="PANTHER" id="PTHR43289">
    <property type="entry name" value="MITOGEN-ACTIVATED PROTEIN KINASE KINASE KINASE 20-RELATED"/>
    <property type="match status" value="1"/>
</dbReference>
<dbReference type="EMBL" id="FNRT01000002">
    <property type="protein sequence ID" value="SEC87758.1"/>
    <property type="molecule type" value="Genomic_DNA"/>
</dbReference>
<evidence type="ECO:0000259" key="8">
    <source>
        <dbReference type="PROSITE" id="PS50011"/>
    </source>
</evidence>
<evidence type="ECO:0000256" key="4">
    <source>
        <dbReference type="ARBA" id="ARBA00022741"/>
    </source>
</evidence>
<keyword evidence="4" id="KW-0547">Nucleotide-binding</keyword>
<feature type="domain" description="Protein kinase" evidence="8">
    <location>
        <begin position="20"/>
        <end position="352"/>
    </location>
</feature>
<organism evidence="9 10">
    <name type="scientific">Nocardioides exalbidus</name>
    <dbReference type="NCBI Taxonomy" id="402596"/>
    <lineage>
        <taxon>Bacteria</taxon>
        <taxon>Bacillati</taxon>
        <taxon>Actinomycetota</taxon>
        <taxon>Actinomycetes</taxon>
        <taxon>Propionibacteriales</taxon>
        <taxon>Nocardioidaceae</taxon>
        <taxon>Nocardioides</taxon>
    </lineage>
</organism>
<dbReference type="GO" id="GO:0005524">
    <property type="term" value="F:ATP binding"/>
    <property type="evidence" value="ECO:0007669"/>
    <property type="project" value="UniProtKB-KW"/>
</dbReference>
<dbReference type="Proteomes" id="UP000198742">
    <property type="component" value="Unassembled WGS sequence"/>
</dbReference>
<evidence type="ECO:0000256" key="2">
    <source>
        <dbReference type="ARBA" id="ARBA00022527"/>
    </source>
</evidence>
<dbReference type="SUPFAM" id="SSF56112">
    <property type="entry name" value="Protein kinase-like (PK-like)"/>
    <property type="match status" value="1"/>
</dbReference>
<dbReference type="PANTHER" id="PTHR43289:SF6">
    <property type="entry name" value="SERINE_THREONINE-PROTEIN KINASE NEKL-3"/>
    <property type="match status" value="1"/>
</dbReference>
<dbReference type="Gene3D" id="1.10.510.10">
    <property type="entry name" value="Transferase(Phosphotransferase) domain 1"/>
    <property type="match status" value="1"/>
</dbReference>
<accession>A0A1H4W4V1</accession>
<dbReference type="Pfam" id="PF00069">
    <property type="entry name" value="Pkinase"/>
    <property type="match status" value="1"/>
</dbReference>
<name>A0A1H4W4V1_9ACTN</name>
<sequence length="352" mass="37928">MGSRDDGWRLAEGEDLAPGLSALRRLGGGSAYEAWLCFDEVTWSAVVVKVLRPSQVDDESSRRGLRREVLALRTVNHPVVVRSLRDGQDGERPHVVLEHVDGPRLSSLVRRHGRLQAQQYLPLAIDVASALHYLRHIGWTHLDIKPSNVIMGAPARLIDLSVARPEEDARRLRHPIGTDAWMAPEQADPTGEHAPSHAADVWGLGATLFHAVAGRRPFADGDPDAERRTPPLPAAGRGARAAARRRSGSGRRRAGGVPAARPGPAAAPARGRRRPGAGAGGAAARVPGRLPRPLSRLRGSAGSRPPGPSRSRCRRASCGGSRRRRRRRWSRGRSRSPTRGRATARGSAPGRG</sequence>
<feature type="compositionally biased region" description="Low complexity" evidence="7">
    <location>
        <begin position="255"/>
        <end position="269"/>
    </location>
</feature>
<proteinExistence type="predicted"/>
<keyword evidence="6" id="KW-0067">ATP-binding</keyword>
<dbReference type="AlphaFoldDB" id="A0A1H4W4V1"/>
<protein>
    <recommendedName>
        <fullName evidence="1">non-specific serine/threonine protein kinase</fullName>
        <ecNumber evidence="1">2.7.11.1</ecNumber>
    </recommendedName>
</protein>
<gene>
    <name evidence="9" type="ORF">SAMN04489844_3170</name>
</gene>
<evidence type="ECO:0000256" key="6">
    <source>
        <dbReference type="ARBA" id="ARBA00022840"/>
    </source>
</evidence>
<reference evidence="10" key="1">
    <citation type="submission" date="2016-10" db="EMBL/GenBank/DDBJ databases">
        <authorList>
            <person name="Varghese N."/>
            <person name="Submissions S."/>
        </authorList>
    </citation>
    <scope>NUCLEOTIDE SEQUENCE [LARGE SCALE GENOMIC DNA]</scope>
    <source>
        <strain evidence="10">DSM 22017</strain>
    </source>
</reference>
<feature type="compositionally biased region" description="Basic residues" evidence="7">
    <location>
        <begin position="311"/>
        <end position="338"/>
    </location>
</feature>
<keyword evidence="2" id="KW-0723">Serine/threonine-protein kinase</keyword>
<dbReference type="EC" id="2.7.11.1" evidence="1"/>
<feature type="compositionally biased region" description="Low complexity" evidence="7">
    <location>
        <begin position="282"/>
        <end position="304"/>
    </location>
</feature>